<accession>A0A380JBC1</accession>
<sequence length="53" mass="6591">MVRKRKIKEYENMSFVFNQFNDLVEKVEKNAHNMFYGENYRKHNLFLNISDLF</sequence>
<reference evidence="1 2" key="1">
    <citation type="submission" date="2018-06" db="EMBL/GenBank/DDBJ databases">
        <authorList>
            <consortium name="Pathogen Informatics"/>
            <person name="Doyle S."/>
        </authorList>
    </citation>
    <scope>NUCLEOTIDE SEQUENCE [LARGE SCALE GENOMIC DNA]</scope>
    <source>
        <strain evidence="2">NCTC 11391</strain>
    </source>
</reference>
<name>A0A380JBC1_STRDO</name>
<gene>
    <name evidence="1" type="ORF">NCTC11391_00348</name>
</gene>
<dbReference type="EMBL" id="UHFA01000002">
    <property type="protein sequence ID" value="SUN35368.1"/>
    <property type="molecule type" value="Genomic_DNA"/>
</dbReference>
<protein>
    <submittedName>
        <fullName evidence="1">Uncharacterized protein</fullName>
    </submittedName>
</protein>
<keyword evidence="2" id="KW-1185">Reference proteome</keyword>
<proteinExistence type="predicted"/>
<organism evidence="1 2">
    <name type="scientific">Streptococcus downei MFe28</name>
    <dbReference type="NCBI Taxonomy" id="764290"/>
    <lineage>
        <taxon>Bacteria</taxon>
        <taxon>Bacillati</taxon>
        <taxon>Bacillota</taxon>
        <taxon>Bacilli</taxon>
        <taxon>Lactobacillales</taxon>
        <taxon>Streptococcaceae</taxon>
        <taxon>Streptococcus</taxon>
    </lineage>
</organism>
<evidence type="ECO:0000313" key="1">
    <source>
        <dbReference type="EMBL" id="SUN35368.1"/>
    </source>
</evidence>
<evidence type="ECO:0000313" key="2">
    <source>
        <dbReference type="Proteomes" id="UP000254082"/>
    </source>
</evidence>
<dbReference type="Proteomes" id="UP000254082">
    <property type="component" value="Unassembled WGS sequence"/>
</dbReference>
<dbReference type="AlphaFoldDB" id="A0A380JBC1"/>